<dbReference type="Pfam" id="PF00172">
    <property type="entry name" value="Zn_clus"/>
    <property type="match status" value="1"/>
</dbReference>
<dbReference type="PROSITE" id="PS00463">
    <property type="entry name" value="ZN2_CY6_FUNGAL_1"/>
    <property type="match status" value="1"/>
</dbReference>
<dbReference type="SMART" id="SM00066">
    <property type="entry name" value="GAL4"/>
    <property type="match status" value="1"/>
</dbReference>
<feature type="region of interest" description="Disordered" evidence="3">
    <location>
        <begin position="730"/>
        <end position="756"/>
    </location>
</feature>
<dbReference type="Gene3D" id="4.10.240.10">
    <property type="entry name" value="Zn(2)-C6 fungal-type DNA-binding domain"/>
    <property type="match status" value="1"/>
</dbReference>
<evidence type="ECO:0000313" key="6">
    <source>
        <dbReference type="Proteomes" id="UP001498398"/>
    </source>
</evidence>
<feature type="region of interest" description="Disordered" evidence="3">
    <location>
        <begin position="667"/>
        <end position="697"/>
    </location>
</feature>
<dbReference type="InterPro" id="IPR001138">
    <property type="entry name" value="Zn2Cys6_DnaBD"/>
</dbReference>
<evidence type="ECO:0000313" key="5">
    <source>
        <dbReference type="EMBL" id="KAK7448889.1"/>
    </source>
</evidence>
<protein>
    <submittedName>
        <fullName evidence="5">Gypsy retrotransposon integrase-like protein 1</fullName>
    </submittedName>
</protein>
<dbReference type="InterPro" id="IPR036864">
    <property type="entry name" value="Zn2-C6_fun-type_DNA-bd_sf"/>
</dbReference>
<feature type="domain" description="Zn(2)-C6 fungal-type" evidence="4">
    <location>
        <begin position="41"/>
        <end position="74"/>
    </location>
</feature>
<dbReference type="InterPro" id="IPR050987">
    <property type="entry name" value="AtrR-like"/>
</dbReference>
<dbReference type="CDD" id="cd12148">
    <property type="entry name" value="fungal_TF_MHR"/>
    <property type="match status" value="1"/>
</dbReference>
<keyword evidence="6" id="KW-1185">Reference proteome</keyword>
<evidence type="ECO:0000256" key="2">
    <source>
        <dbReference type="ARBA" id="ARBA00023242"/>
    </source>
</evidence>
<name>A0ABR1J7K4_9AGAR</name>
<evidence type="ECO:0000256" key="1">
    <source>
        <dbReference type="ARBA" id="ARBA00022723"/>
    </source>
</evidence>
<keyword evidence="1" id="KW-0479">Metal-binding</keyword>
<dbReference type="SUPFAM" id="SSF57701">
    <property type="entry name" value="Zn2/Cys6 DNA-binding domain"/>
    <property type="match status" value="1"/>
</dbReference>
<evidence type="ECO:0000256" key="3">
    <source>
        <dbReference type="SAM" id="MobiDB-lite"/>
    </source>
</evidence>
<dbReference type="Proteomes" id="UP001498398">
    <property type="component" value="Unassembled WGS sequence"/>
</dbReference>
<feature type="compositionally biased region" description="Low complexity" evidence="3">
    <location>
        <begin position="673"/>
        <end position="693"/>
    </location>
</feature>
<dbReference type="SMART" id="SM00906">
    <property type="entry name" value="Fungal_trans"/>
    <property type="match status" value="1"/>
</dbReference>
<evidence type="ECO:0000259" key="4">
    <source>
        <dbReference type="PROSITE" id="PS50048"/>
    </source>
</evidence>
<dbReference type="InterPro" id="IPR007219">
    <property type="entry name" value="XnlR_reg_dom"/>
</dbReference>
<keyword evidence="2" id="KW-0539">Nucleus</keyword>
<dbReference type="PANTHER" id="PTHR46910:SF38">
    <property type="entry name" value="ZN(2)-C6 FUNGAL-TYPE DOMAIN-CONTAINING PROTEIN"/>
    <property type="match status" value="1"/>
</dbReference>
<organism evidence="5 6">
    <name type="scientific">Marasmiellus scandens</name>
    <dbReference type="NCBI Taxonomy" id="2682957"/>
    <lineage>
        <taxon>Eukaryota</taxon>
        <taxon>Fungi</taxon>
        <taxon>Dikarya</taxon>
        <taxon>Basidiomycota</taxon>
        <taxon>Agaricomycotina</taxon>
        <taxon>Agaricomycetes</taxon>
        <taxon>Agaricomycetidae</taxon>
        <taxon>Agaricales</taxon>
        <taxon>Marasmiineae</taxon>
        <taxon>Omphalotaceae</taxon>
        <taxon>Marasmiellus</taxon>
    </lineage>
</organism>
<comment type="caution">
    <text evidence="5">The sequence shown here is derived from an EMBL/GenBank/DDBJ whole genome shotgun (WGS) entry which is preliminary data.</text>
</comment>
<proteinExistence type="predicted"/>
<dbReference type="PANTHER" id="PTHR46910">
    <property type="entry name" value="TRANSCRIPTION FACTOR PDR1"/>
    <property type="match status" value="1"/>
</dbReference>
<dbReference type="EMBL" id="JBANRG010000037">
    <property type="protein sequence ID" value="KAK7448889.1"/>
    <property type="molecule type" value="Genomic_DNA"/>
</dbReference>
<dbReference type="Pfam" id="PF04082">
    <property type="entry name" value="Fungal_trans"/>
    <property type="match status" value="1"/>
</dbReference>
<dbReference type="PROSITE" id="PS50048">
    <property type="entry name" value="ZN2_CY6_FUNGAL_2"/>
    <property type="match status" value="1"/>
</dbReference>
<accession>A0ABR1J7K4</accession>
<reference evidence="5 6" key="1">
    <citation type="submission" date="2024-01" db="EMBL/GenBank/DDBJ databases">
        <title>A draft genome for the cacao thread blight pathogen Marasmiellus scandens.</title>
        <authorList>
            <person name="Baruah I.K."/>
            <person name="Leung J."/>
            <person name="Bukari Y."/>
            <person name="Amoako-Attah I."/>
            <person name="Meinhardt L.W."/>
            <person name="Bailey B.A."/>
            <person name="Cohen S.P."/>
        </authorList>
    </citation>
    <scope>NUCLEOTIDE SEQUENCE [LARGE SCALE GENOMIC DNA]</scope>
    <source>
        <strain evidence="5 6">GH-19</strain>
    </source>
</reference>
<gene>
    <name evidence="5" type="primary">GIN1_30</name>
    <name evidence="5" type="ORF">VKT23_013621</name>
</gene>
<sequence>MSNPLTSKRPSSSSRARRQAHNNFLYAEPTGGFKKRRLGRACDLCRQKRIRCDSVKMPGYVCSSCISFNVECTHRGMTTKDTYAPVSMQSLVEEIINSSTPYPTPEDKDVVQKMVMDLAKYARNLEKRIYGLVQYLSKMNTHTLDVLPSDEDEDRVGRLADFLGTVSVSKPEKRFFGKSSMISLWKLTLEMERNRRLEQTQESEDDDATDVEAVATPEFLTIYPPAKSCMNSSSYYTFPEHSLILSLTDTYFKRMSVTFPFLHRPTFERKLAEGLYLHDQDFGALVLSVCACGASGSADPRLNNDNLEVIAGSEWHSQLKLRQFDCLKPISLYELQTVMNSLLFTPFWLPNWMTLCNTIRLAQEVGIHRRDWYDRQEISAADKELWKRAFWALVFYDVYLADYFGRTGNLAPEDYDLEPPCNCDDQYWPEESSNPDQAFNQPQGKPSLMAYWLISLDLAIIYRYGQRTIYAARRPQFIMGENPTWKQKVVSQLDAAMNRWVDKIPMHLRWNLSTGFGIQDGESPERRRMFDAQTAGVYTTFYFMQIQIHRPLVSKLDGKNSLSLESHAHLAVCVSAARSCIHLLHVYSQKYETPPFGHVFVQILRTSLILVLNISIAKANKLLSNDHKTDMDYLLKCVDILRRFQGRWQVTRRCIDTIQGLIDRCSTSDGSISRSGAADNGSSSSTTGSGPSNVMIPEHQNSYAEDRHSEGTIDSLFSFQNSSASYWNTSHYPNTQGGTTNSNHPFSAQPSHFHLPQSNPQLSNSAYPSALYQETGTNTFENPDAVDLALDWVHQAFTASGDGRAYPESEQAQIDQILNNQPMAFLDQSNPFAWLESWQKS</sequence>
<dbReference type="CDD" id="cd00067">
    <property type="entry name" value="GAL4"/>
    <property type="match status" value="1"/>
</dbReference>